<keyword evidence="7 10" id="KW-0472">Membrane</keyword>
<feature type="transmembrane region" description="Helical" evidence="10">
    <location>
        <begin position="257"/>
        <end position="276"/>
    </location>
</feature>
<keyword evidence="11" id="KW-0732">Signal</keyword>
<dbReference type="PANTHER" id="PTHR43029:SF10">
    <property type="entry name" value="AMMONIUM TRANSPORTER MEP2"/>
    <property type="match status" value="1"/>
</dbReference>
<feature type="transmembrane region" description="Helical" evidence="10">
    <location>
        <begin position="35"/>
        <end position="57"/>
    </location>
</feature>
<feature type="domain" description="Ammonium transporter AmtB-like" evidence="12">
    <location>
        <begin position="36"/>
        <end position="435"/>
    </location>
</feature>
<gene>
    <name evidence="13" type="ORF">SAMN02745219_00521</name>
</gene>
<evidence type="ECO:0000256" key="3">
    <source>
        <dbReference type="ARBA" id="ARBA00022448"/>
    </source>
</evidence>
<evidence type="ECO:0000256" key="4">
    <source>
        <dbReference type="ARBA" id="ARBA00022475"/>
    </source>
</evidence>
<feature type="transmembrane region" description="Helical" evidence="10">
    <location>
        <begin position="288"/>
        <end position="308"/>
    </location>
</feature>
<evidence type="ECO:0000256" key="5">
    <source>
        <dbReference type="ARBA" id="ARBA00022692"/>
    </source>
</evidence>
<dbReference type="PANTHER" id="PTHR43029">
    <property type="entry name" value="AMMONIUM TRANSPORTER MEP2"/>
    <property type="match status" value="1"/>
</dbReference>
<feature type="transmembrane region" description="Helical" evidence="10">
    <location>
        <begin position="344"/>
        <end position="363"/>
    </location>
</feature>
<keyword evidence="6 10" id="KW-1133">Transmembrane helix</keyword>
<comment type="subcellular location">
    <subcellularLocation>
        <location evidence="1 10">Cell membrane</location>
        <topology evidence="1 10">Multi-pass membrane protein</topology>
    </subcellularLocation>
</comment>
<keyword evidence="4" id="KW-1003">Cell membrane</keyword>
<dbReference type="GO" id="GO:0008519">
    <property type="term" value="F:ammonium channel activity"/>
    <property type="evidence" value="ECO:0007669"/>
    <property type="project" value="InterPro"/>
</dbReference>
<dbReference type="InterPro" id="IPR024041">
    <property type="entry name" value="NH4_transpt_AmtB-like_dom"/>
</dbReference>
<dbReference type="Pfam" id="PF00909">
    <property type="entry name" value="Ammonium_transp"/>
    <property type="match status" value="1"/>
</dbReference>
<comment type="similarity">
    <text evidence="2 10">Belongs to the ammonia transporter channel (TC 1.A.11.2) family.</text>
</comment>
<dbReference type="InterPro" id="IPR018047">
    <property type="entry name" value="Ammonium_transpt_CS"/>
</dbReference>
<feature type="transmembrane region" description="Helical" evidence="10">
    <location>
        <begin position="314"/>
        <end position="332"/>
    </location>
</feature>
<feature type="transmembrane region" description="Helical" evidence="10">
    <location>
        <begin position="189"/>
        <end position="212"/>
    </location>
</feature>
<dbReference type="PROSITE" id="PS01219">
    <property type="entry name" value="AMMONIUM_TRANSP"/>
    <property type="match status" value="1"/>
</dbReference>
<dbReference type="Gene3D" id="1.10.3430.10">
    <property type="entry name" value="Ammonium transporter AmtB like domains"/>
    <property type="match status" value="1"/>
</dbReference>
<evidence type="ECO:0000313" key="14">
    <source>
        <dbReference type="Proteomes" id="UP000184529"/>
    </source>
</evidence>
<dbReference type="AlphaFoldDB" id="A0A1M6BX69"/>
<evidence type="ECO:0000256" key="9">
    <source>
        <dbReference type="ARBA" id="ARBA00050025"/>
    </source>
</evidence>
<dbReference type="GO" id="GO:0005886">
    <property type="term" value="C:plasma membrane"/>
    <property type="evidence" value="ECO:0007669"/>
    <property type="project" value="UniProtKB-SubCell"/>
</dbReference>
<dbReference type="InterPro" id="IPR001905">
    <property type="entry name" value="Ammonium_transpt"/>
</dbReference>
<feature type="transmembrane region" description="Helical" evidence="10">
    <location>
        <begin position="156"/>
        <end position="177"/>
    </location>
</feature>
<dbReference type="NCBIfam" id="TIGR00836">
    <property type="entry name" value="amt"/>
    <property type="match status" value="1"/>
</dbReference>
<feature type="chain" id="PRO_5012477598" description="Ammonium transporter" evidence="11">
    <location>
        <begin position="26"/>
        <end position="465"/>
    </location>
</feature>
<feature type="transmembrane region" description="Helical" evidence="10">
    <location>
        <begin position="383"/>
        <end position="405"/>
    </location>
</feature>
<dbReference type="Proteomes" id="UP000184529">
    <property type="component" value="Unassembled WGS sequence"/>
</dbReference>
<organism evidence="13 14">
    <name type="scientific">Desulfofundulus thermosubterraneus DSM 16057</name>
    <dbReference type="NCBI Taxonomy" id="1121432"/>
    <lineage>
        <taxon>Bacteria</taxon>
        <taxon>Bacillati</taxon>
        <taxon>Bacillota</taxon>
        <taxon>Clostridia</taxon>
        <taxon>Eubacteriales</taxon>
        <taxon>Peptococcaceae</taxon>
        <taxon>Desulfofundulus</taxon>
    </lineage>
</organism>
<dbReference type="SUPFAM" id="SSF111352">
    <property type="entry name" value="Ammonium transporter"/>
    <property type="match status" value="1"/>
</dbReference>
<sequence length="465" mass="49069">MYRRIMNGLYLLPLVLLAAPGLAWADEAQIDTGDTAFVLISAALVMIMTLPGVALFYGGMVRRKNTLSTIMQSLFIMALISVQWVLWGYSIAFGPDKAHLFGSLAWLGLNGVGQAPNPDYSATIPHLAFMAFQMMFAVITPALITGAFAERMRFPAFVAFTLLWATFVYDPLAHWVWGVNGWLRNLGALDFAGGTVVHISSGVSGLIAALMLGRRRGYGSEPMVPHNLPLTVLGAALLWFGWFGFNAGSALSANGLAASAFVVTNTAAAAAALSWVFAEWIHHGKPTVLGGASGLVAGLVAITPASGFVGPMPAVIIGLVAGVVCYLAVSVLKSTLGYDDSLDAFGVHGIGGTWGALATGLFASRAVNPAGVDGLLFGNPHQLWIQFISVLASWLFAAVMTFVILKVVGLFFKLRASEDEEVQGLDITQHGEDAYSDMVLGAPVSRIQSLSASPSTMVTTREAGV</sequence>
<feature type="transmembrane region" description="Helical" evidence="10">
    <location>
        <begin position="127"/>
        <end position="149"/>
    </location>
</feature>
<dbReference type="STRING" id="1121432.SAMN02745219_00521"/>
<evidence type="ECO:0000256" key="10">
    <source>
        <dbReference type="RuleBase" id="RU362002"/>
    </source>
</evidence>
<evidence type="ECO:0000256" key="7">
    <source>
        <dbReference type="ARBA" id="ARBA00023136"/>
    </source>
</evidence>
<evidence type="ECO:0000313" key="13">
    <source>
        <dbReference type="EMBL" id="SHI53356.1"/>
    </source>
</evidence>
<evidence type="ECO:0000256" key="6">
    <source>
        <dbReference type="ARBA" id="ARBA00022989"/>
    </source>
</evidence>
<name>A0A1M6BX69_9FIRM</name>
<evidence type="ECO:0000256" key="1">
    <source>
        <dbReference type="ARBA" id="ARBA00004651"/>
    </source>
</evidence>
<dbReference type="EMBL" id="FQZM01000006">
    <property type="protein sequence ID" value="SHI53356.1"/>
    <property type="molecule type" value="Genomic_DNA"/>
</dbReference>
<dbReference type="FunFam" id="1.10.3430.10:FF:000007">
    <property type="entry name" value="Ammonium transporter"/>
    <property type="match status" value="1"/>
</dbReference>
<reference evidence="14" key="1">
    <citation type="submission" date="2016-11" db="EMBL/GenBank/DDBJ databases">
        <authorList>
            <person name="Varghese N."/>
            <person name="Submissions S."/>
        </authorList>
    </citation>
    <scope>NUCLEOTIDE SEQUENCE [LARGE SCALE GENOMIC DNA]</scope>
    <source>
        <strain evidence="14">DSM 16057</strain>
    </source>
</reference>
<keyword evidence="8 10" id="KW-0924">Ammonia transport</keyword>
<keyword evidence="14" id="KW-1185">Reference proteome</keyword>
<accession>A0A1M6BX69</accession>
<evidence type="ECO:0000256" key="8">
    <source>
        <dbReference type="ARBA" id="ARBA00023177"/>
    </source>
</evidence>
<feature type="signal peptide" evidence="11">
    <location>
        <begin position="1"/>
        <end position="25"/>
    </location>
</feature>
<protein>
    <recommendedName>
        <fullName evidence="9 10">Ammonium transporter</fullName>
    </recommendedName>
</protein>
<feature type="transmembrane region" description="Helical" evidence="10">
    <location>
        <begin position="224"/>
        <end position="245"/>
    </location>
</feature>
<keyword evidence="3 10" id="KW-0813">Transport</keyword>
<keyword evidence="5 10" id="KW-0812">Transmembrane</keyword>
<evidence type="ECO:0000256" key="11">
    <source>
        <dbReference type="SAM" id="SignalP"/>
    </source>
</evidence>
<dbReference type="InterPro" id="IPR029020">
    <property type="entry name" value="Ammonium/urea_transptr"/>
</dbReference>
<evidence type="ECO:0000259" key="12">
    <source>
        <dbReference type="Pfam" id="PF00909"/>
    </source>
</evidence>
<proteinExistence type="inferred from homology"/>
<evidence type="ECO:0000256" key="2">
    <source>
        <dbReference type="ARBA" id="ARBA00005887"/>
    </source>
</evidence>
<feature type="transmembrane region" description="Helical" evidence="10">
    <location>
        <begin position="69"/>
        <end position="87"/>
    </location>
</feature>